<dbReference type="CDD" id="cd00063">
    <property type="entry name" value="FN3"/>
    <property type="match status" value="1"/>
</dbReference>
<dbReference type="Pfam" id="PF18911">
    <property type="entry name" value="PKD_4"/>
    <property type="match status" value="2"/>
</dbReference>
<evidence type="ECO:0000256" key="5">
    <source>
        <dbReference type="ARBA" id="ARBA00023295"/>
    </source>
</evidence>
<evidence type="ECO:0000256" key="3">
    <source>
        <dbReference type="ARBA" id="ARBA00023157"/>
    </source>
</evidence>
<dbReference type="EMBL" id="BAABEO010000023">
    <property type="protein sequence ID" value="GAA3693018.1"/>
    <property type="molecule type" value="Genomic_DNA"/>
</dbReference>
<keyword evidence="2 8" id="KW-0732">Signal</keyword>
<evidence type="ECO:0000259" key="10">
    <source>
        <dbReference type="PROSITE" id="PS50093"/>
    </source>
</evidence>
<protein>
    <recommendedName>
        <fullName evidence="14">PKD domain-containing protein</fullName>
    </recommendedName>
</protein>
<dbReference type="CDD" id="cd00146">
    <property type="entry name" value="PKD"/>
    <property type="match status" value="2"/>
</dbReference>
<dbReference type="InterPro" id="IPR022409">
    <property type="entry name" value="PKD/Chitinase_dom"/>
</dbReference>
<keyword evidence="6" id="KW-0624">Polysaccharide degradation</keyword>
<evidence type="ECO:0000313" key="13">
    <source>
        <dbReference type="Proteomes" id="UP001500752"/>
    </source>
</evidence>
<dbReference type="InterPro" id="IPR003961">
    <property type="entry name" value="FN3_dom"/>
</dbReference>
<comment type="subcellular location">
    <subcellularLocation>
        <location evidence="1">Cell projection</location>
    </subcellularLocation>
</comment>
<dbReference type="RefSeq" id="WP_345152463.1">
    <property type="nucleotide sequence ID" value="NZ_BAABEO010000023.1"/>
</dbReference>
<dbReference type="Proteomes" id="UP001500752">
    <property type="component" value="Unassembled WGS sequence"/>
</dbReference>
<evidence type="ECO:0000256" key="4">
    <source>
        <dbReference type="ARBA" id="ARBA00023273"/>
    </source>
</evidence>
<dbReference type="Gene3D" id="2.130.10.10">
    <property type="entry name" value="YVTN repeat-like/Quinoprotein amine dehydrogenase"/>
    <property type="match status" value="1"/>
</dbReference>
<dbReference type="CDD" id="cd00110">
    <property type="entry name" value="LamG"/>
    <property type="match status" value="1"/>
</dbReference>
<dbReference type="InterPro" id="IPR013783">
    <property type="entry name" value="Ig-like_fold"/>
</dbReference>
<evidence type="ECO:0000313" key="12">
    <source>
        <dbReference type="EMBL" id="GAA3693018.1"/>
    </source>
</evidence>
<dbReference type="InterPro" id="IPR013320">
    <property type="entry name" value="ConA-like_dom_sf"/>
</dbReference>
<dbReference type="PANTHER" id="PTHR36842:SF1">
    <property type="entry name" value="PROTEIN TOLB"/>
    <property type="match status" value="1"/>
</dbReference>
<dbReference type="Pfam" id="PF13385">
    <property type="entry name" value="Laminin_G_3"/>
    <property type="match status" value="1"/>
</dbReference>
<dbReference type="InterPro" id="IPR011044">
    <property type="entry name" value="Quino_amine_DH_bsu"/>
</dbReference>
<gene>
    <name evidence="12" type="ORF">GCM10023081_32980</name>
</gene>
<dbReference type="PROSITE" id="PS50025">
    <property type="entry name" value="LAM_G_DOMAIN"/>
    <property type="match status" value="1"/>
</dbReference>
<dbReference type="SUPFAM" id="SSF49265">
    <property type="entry name" value="Fibronectin type III"/>
    <property type="match status" value="1"/>
</dbReference>
<dbReference type="Gene3D" id="2.60.40.10">
    <property type="entry name" value="Immunoglobulins"/>
    <property type="match status" value="3"/>
</dbReference>
<keyword evidence="3" id="KW-1015">Disulfide bond</keyword>
<evidence type="ECO:0000256" key="8">
    <source>
        <dbReference type="SAM" id="SignalP"/>
    </source>
</evidence>
<evidence type="ECO:0000256" key="7">
    <source>
        <dbReference type="SAM" id="MobiDB-lite"/>
    </source>
</evidence>
<feature type="region of interest" description="Disordered" evidence="7">
    <location>
        <begin position="443"/>
        <end position="464"/>
    </location>
</feature>
<dbReference type="PROSITE" id="PS50093">
    <property type="entry name" value="PKD"/>
    <property type="match status" value="2"/>
</dbReference>
<dbReference type="PANTHER" id="PTHR36842">
    <property type="entry name" value="PROTEIN TOLB HOMOLOG"/>
    <property type="match status" value="1"/>
</dbReference>
<evidence type="ECO:0000259" key="11">
    <source>
        <dbReference type="PROSITE" id="PS50853"/>
    </source>
</evidence>
<feature type="domain" description="Fibronectin type-III" evidence="11">
    <location>
        <begin position="454"/>
        <end position="557"/>
    </location>
</feature>
<dbReference type="InterPro" id="IPR000601">
    <property type="entry name" value="PKD_dom"/>
</dbReference>
<keyword evidence="5" id="KW-0326">Glycosidase</keyword>
<dbReference type="SUPFAM" id="SSF50969">
    <property type="entry name" value="YVTN repeat-like/Quinoprotein amine dehydrogenase"/>
    <property type="match status" value="1"/>
</dbReference>
<feature type="domain" description="PKD" evidence="10">
    <location>
        <begin position="876"/>
        <end position="959"/>
    </location>
</feature>
<keyword evidence="4" id="KW-0966">Cell projection</keyword>
<feature type="domain" description="Laminin G" evidence="9">
    <location>
        <begin position="613"/>
        <end position="788"/>
    </location>
</feature>
<keyword evidence="5" id="KW-0378">Hydrolase</keyword>
<reference evidence="13" key="1">
    <citation type="journal article" date="2019" name="Int. J. Syst. Evol. Microbiol.">
        <title>The Global Catalogue of Microorganisms (GCM) 10K type strain sequencing project: providing services to taxonomists for standard genome sequencing and annotation.</title>
        <authorList>
            <consortium name="The Broad Institute Genomics Platform"/>
            <consortium name="The Broad Institute Genome Sequencing Center for Infectious Disease"/>
            <person name="Wu L."/>
            <person name="Ma J."/>
        </authorList>
    </citation>
    <scope>NUCLEOTIDE SEQUENCE [LARGE SCALE GENOMIC DNA]</scope>
    <source>
        <strain evidence="13">JCM 30742</strain>
    </source>
</reference>
<comment type="caution">
    <text evidence="12">The sequence shown here is derived from an EMBL/GenBank/DDBJ whole genome shotgun (WGS) entry which is preliminary data.</text>
</comment>
<dbReference type="InterPro" id="IPR015943">
    <property type="entry name" value="WD40/YVTN_repeat-like_dom_sf"/>
</dbReference>
<keyword evidence="13" id="KW-1185">Reference proteome</keyword>
<evidence type="ECO:0008006" key="14">
    <source>
        <dbReference type="Google" id="ProtNLM"/>
    </source>
</evidence>
<dbReference type="InterPro" id="IPR036116">
    <property type="entry name" value="FN3_sf"/>
</dbReference>
<sequence>MHPIRNRFTAIAASAILSGSLVFAAGSPAVADTAPVNPADPLTPTTVTADELPTAQINGVAWTQVIIGNTVYVGGDFTSARPAGSPAGVNEVARGNILAYDLRTGQLINSFAPSFNAQVTALAASPDGSKLYVGGQFTSLNGATVWRLVALNPTTGALDRNFLPKPSASVRAIAATNDTVYYGGVFGAVGSVERLGLAAARVSDGALLDWAPKAEGGRVNALTLSPDRTKIAVGGAFTTLNGSNRPGYGLGVLDTATGTQFPLPANEYVRNGSSNGSITSLTSDGTNFYATGYTFGRFSTLEGTVSIKWSDLNTEWLEDCHGDSYSVYAGNADLVYIAGHPHHCANIGAFPQERTWEFRRGLAFSKKVGGTITRELYDYTNFEGMPRPELQHWYPDMNAGTITGQDQGPWSVTGSGDYIAMAGEFTIVNGRAQQGLVRYTTRENAPNSEGPRFSGSRIVPTLSSPEPGTVRVRWQANWDRDNENLTYRVVRNSNTANPVYTTTAESSFWWRPGMSFTDTGLVPGQEYRYRIYVTDPLGNQAVSDFATITVATESQPASTYAGTVTADQPSNYWRFGDGSGTIGLDRAGNDDLTLNTGVTLGAAGAVAGDGDTAATFSGSSTGTANITSRVQPADTFSTEAWFRTTTTRGGKIIGYGNWINGTADLMDRHLYMSNTGTLYFGVRQSGVRSTVNTTTRYNDGQWHHAVTTLGSNGMQLFVDGQLVASRADVTKGLDVLGYWKIGGDSMSSWGGRPTSSYFAGDIDEVAIYPSVLSAAQVQNHYVAGTTGAPMNVAPTASFTDTASDLQVSVDGSGSTDADGTIASYAWEFGDGGTATGATASHTYAEAGTYTVRLTVTDDDGEARSVTRDVTVTAAPPNQEPAASFTSSADGLAVSVDGSGSSDADGTIASYAWEFGDGGTATGATASHTYAAAGTYTVRLTVTDDDGATHSTTREATVEAGPLAADAFGRTVTGGWGSAETGGAWSRNGAASLFAVGNGAGTIRMNAAGAGPSAYLAGVSSTSSDVAVTVSLDKQPTGGGTFVSVAGRSTAAGQYRAKVKVAANGAVTLYTVKIVGNVETVLDSGVVSGLTYAAGDKLRVRIQVDGTSPTTVNAKVWRDGSAEPANWQETATDTTAGLQEAGGILLATYLAGTATNAPVVASFDDLTAIEVEKP</sequence>
<dbReference type="InterPro" id="IPR006558">
    <property type="entry name" value="LamG-like"/>
</dbReference>
<dbReference type="InterPro" id="IPR001791">
    <property type="entry name" value="Laminin_G"/>
</dbReference>
<evidence type="ECO:0000256" key="1">
    <source>
        <dbReference type="ARBA" id="ARBA00004316"/>
    </source>
</evidence>
<dbReference type="SUPFAM" id="SSF49899">
    <property type="entry name" value="Concanavalin A-like lectins/glucanases"/>
    <property type="match status" value="1"/>
</dbReference>
<dbReference type="InterPro" id="IPR035986">
    <property type="entry name" value="PKD_dom_sf"/>
</dbReference>
<evidence type="ECO:0000256" key="6">
    <source>
        <dbReference type="ARBA" id="ARBA00023326"/>
    </source>
</evidence>
<evidence type="ECO:0000259" key="9">
    <source>
        <dbReference type="PROSITE" id="PS50025"/>
    </source>
</evidence>
<dbReference type="SUPFAM" id="SSF49299">
    <property type="entry name" value="PKD domain"/>
    <property type="match status" value="2"/>
</dbReference>
<dbReference type="Gene3D" id="2.60.120.200">
    <property type="match status" value="1"/>
</dbReference>
<dbReference type="PROSITE" id="PS50853">
    <property type="entry name" value="FN3"/>
    <property type="match status" value="1"/>
</dbReference>
<dbReference type="SMART" id="SM00560">
    <property type="entry name" value="LamGL"/>
    <property type="match status" value="1"/>
</dbReference>
<feature type="domain" description="PKD" evidence="10">
    <location>
        <begin position="790"/>
        <end position="878"/>
    </location>
</feature>
<dbReference type="SMART" id="SM00060">
    <property type="entry name" value="FN3"/>
    <property type="match status" value="1"/>
</dbReference>
<feature type="signal peptide" evidence="8">
    <location>
        <begin position="1"/>
        <end position="24"/>
    </location>
</feature>
<organism evidence="12 13">
    <name type="scientific">Arthrobacter ginkgonis</name>
    <dbReference type="NCBI Taxonomy" id="1630594"/>
    <lineage>
        <taxon>Bacteria</taxon>
        <taxon>Bacillati</taxon>
        <taxon>Actinomycetota</taxon>
        <taxon>Actinomycetes</taxon>
        <taxon>Micrococcales</taxon>
        <taxon>Micrococcaceae</taxon>
        <taxon>Arthrobacter</taxon>
    </lineage>
</organism>
<proteinExistence type="predicted"/>
<accession>A0ABP7CQ12</accession>
<evidence type="ECO:0000256" key="2">
    <source>
        <dbReference type="ARBA" id="ARBA00022729"/>
    </source>
</evidence>
<name>A0ABP7CQ12_9MICC</name>
<keyword evidence="6" id="KW-0119">Carbohydrate metabolism</keyword>
<dbReference type="SMART" id="SM00089">
    <property type="entry name" value="PKD"/>
    <property type="match status" value="2"/>
</dbReference>
<feature type="chain" id="PRO_5045636564" description="PKD domain-containing protein" evidence="8">
    <location>
        <begin position="25"/>
        <end position="1173"/>
    </location>
</feature>